<evidence type="ECO:0000256" key="1">
    <source>
        <dbReference type="SAM" id="Phobius"/>
    </source>
</evidence>
<keyword evidence="1" id="KW-0472">Membrane</keyword>
<reference evidence="2" key="1">
    <citation type="journal article" date="2013" name="BMC Genomics">
        <title>Unscrambling butterfly oogenesis.</title>
        <authorList>
            <person name="Carter J.M."/>
            <person name="Baker S.C."/>
            <person name="Pink R."/>
            <person name="Carter D.R."/>
            <person name="Collins A."/>
            <person name="Tomlin J."/>
            <person name="Gibbs M."/>
            <person name="Breuker C.J."/>
        </authorList>
    </citation>
    <scope>NUCLEOTIDE SEQUENCE</scope>
    <source>
        <tissue evidence="2">Ovary</tissue>
    </source>
</reference>
<dbReference type="AlphaFoldDB" id="S4PFT0"/>
<organism evidence="2">
    <name type="scientific">Pararge aegeria</name>
    <name type="common">speckled wood butterfly</name>
    <dbReference type="NCBI Taxonomy" id="116150"/>
    <lineage>
        <taxon>Eukaryota</taxon>
        <taxon>Metazoa</taxon>
        <taxon>Ecdysozoa</taxon>
        <taxon>Arthropoda</taxon>
        <taxon>Hexapoda</taxon>
        <taxon>Insecta</taxon>
        <taxon>Pterygota</taxon>
        <taxon>Neoptera</taxon>
        <taxon>Endopterygota</taxon>
        <taxon>Lepidoptera</taxon>
        <taxon>Glossata</taxon>
        <taxon>Ditrysia</taxon>
        <taxon>Papilionoidea</taxon>
        <taxon>Nymphalidae</taxon>
        <taxon>Satyrinae</taxon>
        <taxon>Satyrini</taxon>
        <taxon>Parargina</taxon>
        <taxon>Pararge</taxon>
    </lineage>
</organism>
<name>S4PFT0_9NEOP</name>
<feature type="transmembrane region" description="Helical" evidence="1">
    <location>
        <begin position="42"/>
        <end position="67"/>
    </location>
</feature>
<accession>S4PFT0</accession>
<proteinExistence type="predicted"/>
<keyword evidence="1" id="KW-1133">Transmembrane helix</keyword>
<keyword evidence="1" id="KW-0812">Transmembrane</keyword>
<reference evidence="2" key="2">
    <citation type="submission" date="2013-05" db="EMBL/GenBank/DDBJ databases">
        <authorList>
            <person name="Carter J.-M."/>
            <person name="Baker S.C."/>
            <person name="Pink R."/>
            <person name="Carter D.R.F."/>
            <person name="Collins A."/>
            <person name="Tomlin J."/>
            <person name="Gibbs M."/>
            <person name="Breuker C.J."/>
        </authorList>
    </citation>
    <scope>NUCLEOTIDE SEQUENCE</scope>
    <source>
        <tissue evidence="2">Ovary</tissue>
    </source>
</reference>
<dbReference type="EMBL" id="GAIX01006435">
    <property type="protein sequence ID" value="JAA86125.1"/>
    <property type="molecule type" value="Transcribed_RNA"/>
</dbReference>
<sequence>MATAIAAFTIHGCHTANARDLPFLILSVLNLFVHSNKNINLITNIAITSSNIILNNSFFITLTFTFASLK</sequence>
<protein>
    <submittedName>
        <fullName evidence="2">Uncharacterized protein</fullName>
    </submittedName>
</protein>
<evidence type="ECO:0000313" key="2">
    <source>
        <dbReference type="EMBL" id="JAA86125.1"/>
    </source>
</evidence>